<dbReference type="AlphaFoldDB" id="A0A559J9C9"/>
<gene>
    <name evidence="1" type="ORF">FPZ45_20955</name>
</gene>
<evidence type="ECO:0000313" key="1">
    <source>
        <dbReference type="EMBL" id="TVX96474.1"/>
    </source>
</evidence>
<dbReference type="OrthoDB" id="1898185at2"/>
<comment type="caution">
    <text evidence="1">The sequence shown here is derived from an EMBL/GenBank/DDBJ whole genome shotgun (WGS) entry which is preliminary data.</text>
</comment>
<evidence type="ECO:0000313" key="2">
    <source>
        <dbReference type="Proteomes" id="UP000316330"/>
    </source>
</evidence>
<accession>A0A559J9C9</accession>
<reference evidence="1 2" key="1">
    <citation type="submission" date="2019-07" db="EMBL/GenBank/DDBJ databases">
        <authorList>
            <person name="Kim J."/>
        </authorList>
    </citation>
    <scope>NUCLEOTIDE SEQUENCE [LARGE SCALE GENOMIC DNA]</scope>
    <source>
        <strain evidence="1 2">G13</strain>
    </source>
</reference>
<proteinExistence type="predicted"/>
<keyword evidence="2" id="KW-1185">Reference proteome</keyword>
<dbReference type="EMBL" id="VNJJ01000016">
    <property type="protein sequence ID" value="TVX96474.1"/>
    <property type="molecule type" value="Genomic_DNA"/>
</dbReference>
<name>A0A559J9C9_9BACL</name>
<dbReference type="RefSeq" id="WP_144706163.1">
    <property type="nucleotide sequence ID" value="NZ_VNJJ01000016.1"/>
</dbReference>
<dbReference type="Proteomes" id="UP000316330">
    <property type="component" value="Unassembled WGS sequence"/>
</dbReference>
<sequence length="223" mass="25522">MTLSADFPHRETVLRLAPILCVDRNEPFDPIRIGVTVFEQTALSPSFDRTVVVDPEHTALVVEYAVYWDYDIQHLYDLEHVWIYVGHDGRIRSCEVSFHGRYMVGLMRDHSNMTEDGRTKVYVQPGKHAMAAMEELFRLLPNVESCCLEEAGKDGLLEPEMFRGTFKTGPADDALSERILRTFAFQPSFEYVPAELSDDIFVSWKELRGEIPVRMNALLASYA</sequence>
<organism evidence="1 2">
    <name type="scientific">Cohnella terricola</name>
    <dbReference type="NCBI Taxonomy" id="1289167"/>
    <lineage>
        <taxon>Bacteria</taxon>
        <taxon>Bacillati</taxon>
        <taxon>Bacillota</taxon>
        <taxon>Bacilli</taxon>
        <taxon>Bacillales</taxon>
        <taxon>Paenibacillaceae</taxon>
        <taxon>Cohnella</taxon>
    </lineage>
</organism>
<protein>
    <submittedName>
        <fullName evidence="1">Uncharacterized protein</fullName>
    </submittedName>
</protein>